<name>A0AAV4XBS3_CAEEX</name>
<comment type="caution">
    <text evidence="2">The sequence shown here is derived from an EMBL/GenBank/DDBJ whole genome shotgun (WGS) entry which is preliminary data.</text>
</comment>
<reference evidence="2 3" key="1">
    <citation type="submission" date="2021-06" db="EMBL/GenBank/DDBJ databases">
        <title>Caerostris extrusa draft genome.</title>
        <authorList>
            <person name="Kono N."/>
            <person name="Arakawa K."/>
        </authorList>
    </citation>
    <scope>NUCLEOTIDE SEQUENCE [LARGE SCALE GENOMIC DNA]</scope>
</reference>
<evidence type="ECO:0000313" key="2">
    <source>
        <dbReference type="EMBL" id="GIY91411.1"/>
    </source>
</evidence>
<keyword evidence="3" id="KW-1185">Reference proteome</keyword>
<dbReference type="EMBL" id="BPLR01017411">
    <property type="protein sequence ID" value="GIY91411.1"/>
    <property type="molecule type" value="Genomic_DNA"/>
</dbReference>
<protein>
    <submittedName>
        <fullName evidence="2">Uncharacterized protein</fullName>
    </submittedName>
</protein>
<evidence type="ECO:0000313" key="3">
    <source>
        <dbReference type="Proteomes" id="UP001054945"/>
    </source>
</evidence>
<feature type="compositionally biased region" description="Polar residues" evidence="1">
    <location>
        <begin position="1"/>
        <end position="10"/>
    </location>
</feature>
<evidence type="ECO:0000256" key="1">
    <source>
        <dbReference type="SAM" id="MobiDB-lite"/>
    </source>
</evidence>
<proteinExistence type="predicted"/>
<dbReference type="Proteomes" id="UP001054945">
    <property type="component" value="Unassembled WGS sequence"/>
</dbReference>
<organism evidence="2 3">
    <name type="scientific">Caerostris extrusa</name>
    <name type="common">Bark spider</name>
    <name type="synonym">Caerostris bankana</name>
    <dbReference type="NCBI Taxonomy" id="172846"/>
    <lineage>
        <taxon>Eukaryota</taxon>
        <taxon>Metazoa</taxon>
        <taxon>Ecdysozoa</taxon>
        <taxon>Arthropoda</taxon>
        <taxon>Chelicerata</taxon>
        <taxon>Arachnida</taxon>
        <taxon>Araneae</taxon>
        <taxon>Araneomorphae</taxon>
        <taxon>Entelegynae</taxon>
        <taxon>Araneoidea</taxon>
        <taxon>Araneidae</taxon>
        <taxon>Caerostris</taxon>
    </lineage>
</organism>
<accession>A0AAV4XBS3</accession>
<dbReference type="AlphaFoldDB" id="A0AAV4XBS3"/>
<sequence>MMEINDSSEVQVPFRVGDSSVCRQDSRVRDSPSPMERVEQTQTDSNPPPSPPIMNRDYVMFLSVTFRDLGLLGTCGEGLFLHLIELVARWPCATLSEQLSASVRLPRTGSKSETESKPQPIAQLCVIDLRLFSFFEGGWYSIKQEGCCDIVSHTIPCFRNKNPETKRGQDNQLVIRPKVKNKSVIPHPIRSGPPGTMAGKVTNPTPEQQMAAKQFLTHCCRISRFN</sequence>
<gene>
    <name evidence="2" type="ORF">CEXT_54861</name>
</gene>
<feature type="region of interest" description="Disordered" evidence="1">
    <location>
        <begin position="1"/>
        <end position="52"/>
    </location>
</feature>